<evidence type="ECO:0000256" key="6">
    <source>
        <dbReference type="SAM" id="MobiDB-lite"/>
    </source>
</evidence>
<dbReference type="EMBL" id="WNTK01000005">
    <property type="protein sequence ID" value="KAG9484372.1"/>
    <property type="molecule type" value="Genomic_DNA"/>
</dbReference>
<dbReference type="OrthoDB" id="5982876at2759"/>
<dbReference type="AlphaFoldDB" id="A0A8J6K946"/>
<evidence type="ECO:0000313" key="8">
    <source>
        <dbReference type="EMBL" id="KAG9484372.1"/>
    </source>
</evidence>
<evidence type="ECO:0000256" key="2">
    <source>
        <dbReference type="ARBA" id="ARBA00022771"/>
    </source>
</evidence>
<accession>A0A8J6K946</accession>
<feature type="region of interest" description="Disordered" evidence="6">
    <location>
        <begin position="337"/>
        <end position="374"/>
    </location>
</feature>
<evidence type="ECO:0000313" key="9">
    <source>
        <dbReference type="Proteomes" id="UP000770717"/>
    </source>
</evidence>
<keyword evidence="4 5" id="KW-0238">DNA-binding</keyword>
<dbReference type="InterPro" id="IPR037660">
    <property type="entry name" value="CCDC51"/>
</dbReference>
<keyword evidence="2 5" id="KW-0863">Zinc-finger</keyword>
<protein>
    <recommendedName>
        <fullName evidence="7">THAP-type domain-containing protein</fullName>
    </recommendedName>
</protein>
<evidence type="ECO:0000256" key="5">
    <source>
        <dbReference type="PROSITE-ProRule" id="PRU00309"/>
    </source>
</evidence>
<organism evidence="8 9">
    <name type="scientific">Eleutherodactylus coqui</name>
    <name type="common">Puerto Rican coqui</name>
    <dbReference type="NCBI Taxonomy" id="57060"/>
    <lineage>
        <taxon>Eukaryota</taxon>
        <taxon>Metazoa</taxon>
        <taxon>Chordata</taxon>
        <taxon>Craniata</taxon>
        <taxon>Vertebrata</taxon>
        <taxon>Euteleostomi</taxon>
        <taxon>Amphibia</taxon>
        <taxon>Batrachia</taxon>
        <taxon>Anura</taxon>
        <taxon>Neobatrachia</taxon>
        <taxon>Hyloidea</taxon>
        <taxon>Eleutherodactylidae</taxon>
        <taxon>Eleutherodactylinae</taxon>
        <taxon>Eleutherodactylus</taxon>
        <taxon>Eleutherodactylus</taxon>
    </lineage>
</organism>
<proteinExistence type="predicted"/>
<evidence type="ECO:0000259" key="7">
    <source>
        <dbReference type="PROSITE" id="PS50950"/>
    </source>
</evidence>
<dbReference type="SUPFAM" id="SSF57716">
    <property type="entry name" value="Glucocorticoid receptor-like (DNA-binding domain)"/>
    <property type="match status" value="1"/>
</dbReference>
<dbReference type="GO" id="GO:0003677">
    <property type="term" value="F:DNA binding"/>
    <property type="evidence" value="ECO:0007669"/>
    <property type="project" value="UniProtKB-UniRule"/>
</dbReference>
<evidence type="ECO:0000256" key="4">
    <source>
        <dbReference type="ARBA" id="ARBA00023125"/>
    </source>
</evidence>
<gene>
    <name evidence="8" type="ORF">GDO78_009998</name>
</gene>
<evidence type="ECO:0000256" key="1">
    <source>
        <dbReference type="ARBA" id="ARBA00022723"/>
    </source>
</evidence>
<dbReference type="SMART" id="SM00980">
    <property type="entry name" value="THAP"/>
    <property type="match status" value="1"/>
</dbReference>
<feature type="domain" description="THAP-type" evidence="7">
    <location>
        <begin position="1"/>
        <end position="92"/>
    </location>
</feature>
<keyword evidence="1" id="KW-0479">Metal-binding</keyword>
<dbReference type="InterPro" id="IPR006612">
    <property type="entry name" value="THAP_Znf"/>
</dbReference>
<reference evidence="8" key="1">
    <citation type="thesis" date="2020" institute="ProQuest LLC" country="789 East Eisenhower Parkway, Ann Arbor, MI, USA">
        <title>Comparative Genomics and Chromosome Evolution.</title>
        <authorList>
            <person name="Mudd A.B."/>
        </authorList>
    </citation>
    <scope>NUCLEOTIDE SEQUENCE</scope>
    <source>
        <strain evidence="8">HN-11 Male</strain>
        <tissue evidence="8">Kidney and liver</tissue>
    </source>
</reference>
<feature type="compositionally biased region" description="Polar residues" evidence="6">
    <location>
        <begin position="116"/>
        <end position="128"/>
    </location>
</feature>
<dbReference type="PANTHER" id="PTHR28624">
    <property type="entry name" value="COILED-COIL DOMAIN-CONTAINING PROTEIN 51"/>
    <property type="match status" value="1"/>
</dbReference>
<keyword evidence="3" id="KW-0862">Zinc</keyword>
<name>A0A8J6K946_ELECQ</name>
<sequence length="479" mass="53885">MPSCVIKGCFNTWKLKESQVILHVFPKDKDGIRLWLNQSPQHFPNVEELVEKIYAQNKYGTVRLCSKHFSDEQYFHEGSKRRLRPNALPTIFTTESLSEKTAKKGTKRRKKAASPDPSNSNEMDEGASSSVLFYPQTSDASNTIIQQIIPSHLQIVLPSTSLLTLDKPKMIDKAVDTDMFITKKCQAVGTYPMLGKRNFATQTKPWKGKSQGVLCTILMPDLPKSNQGIFQPKVWQTEKILPTYVGTTKTSPIFPNEKKSNLIRQFDHNNGSPSTIPMVTYAPEEKIKVERMSPPIGIMQRDCGHSLKSSRDGPLISDSTENVTDLKLDNSLCFVKKEDPDNEDSETESSTDDSEKDDLSTKNTSDNFEENDNDPANEATFIVLKSCLFDLIKLIRCQYRNTCHAPLTNVQVRTLGSVIAIDVLCCQGHNSTLWHSKPIKNKMAVGSPLLSSRGPSQQLESLETETFFHNFENYDDLPN</sequence>
<feature type="compositionally biased region" description="Basic residues" evidence="6">
    <location>
        <begin position="103"/>
        <end position="112"/>
    </location>
</feature>
<feature type="region of interest" description="Disordered" evidence="6">
    <location>
        <begin position="94"/>
        <end position="128"/>
    </location>
</feature>
<keyword evidence="9" id="KW-1185">Reference proteome</keyword>
<dbReference type="GO" id="GO:0008270">
    <property type="term" value="F:zinc ion binding"/>
    <property type="evidence" value="ECO:0007669"/>
    <property type="project" value="UniProtKB-KW"/>
</dbReference>
<dbReference type="PROSITE" id="PS50950">
    <property type="entry name" value="ZF_THAP"/>
    <property type="match status" value="1"/>
</dbReference>
<dbReference type="Pfam" id="PF05485">
    <property type="entry name" value="THAP"/>
    <property type="match status" value="1"/>
</dbReference>
<comment type="caution">
    <text evidence="8">The sequence shown here is derived from an EMBL/GenBank/DDBJ whole genome shotgun (WGS) entry which is preliminary data.</text>
</comment>
<feature type="region of interest" description="Disordered" evidence="6">
    <location>
        <begin position="298"/>
        <end position="321"/>
    </location>
</feature>
<dbReference type="PANTHER" id="PTHR28624:SF1">
    <property type="entry name" value="MITOCHONDRIAL POTASSIUM CHANNEL"/>
    <property type="match status" value="1"/>
</dbReference>
<evidence type="ECO:0000256" key="3">
    <source>
        <dbReference type="ARBA" id="ARBA00022833"/>
    </source>
</evidence>
<dbReference type="Proteomes" id="UP000770717">
    <property type="component" value="Unassembled WGS sequence"/>
</dbReference>
<feature type="compositionally biased region" description="Basic and acidic residues" evidence="6">
    <location>
        <begin position="302"/>
        <end position="311"/>
    </location>
</feature>
<feature type="compositionally biased region" description="Acidic residues" evidence="6">
    <location>
        <begin position="340"/>
        <end position="356"/>
    </location>
</feature>